<dbReference type="EMBL" id="JASSQD010000001">
    <property type="protein sequence ID" value="MDK9556086.1"/>
    <property type="molecule type" value="Genomic_DNA"/>
</dbReference>
<comment type="caution">
    <text evidence="1">The sequence shown here is derived from an EMBL/GenBank/DDBJ whole genome shotgun (WGS) entry which is preliminary data.</text>
</comment>
<evidence type="ECO:0000313" key="1">
    <source>
        <dbReference type="EMBL" id="MDK9556086.1"/>
    </source>
</evidence>
<proteinExistence type="predicted"/>
<organism evidence="1 2">
    <name type="scientific">Marinobacter albus</name>
    <dbReference type="NCBI Taxonomy" id="3030833"/>
    <lineage>
        <taxon>Bacteria</taxon>
        <taxon>Pseudomonadati</taxon>
        <taxon>Pseudomonadota</taxon>
        <taxon>Gammaproteobacteria</taxon>
        <taxon>Pseudomonadales</taxon>
        <taxon>Marinobacteraceae</taxon>
        <taxon>Marinobacter</taxon>
    </lineage>
</organism>
<name>A0ABT7H947_9GAMM</name>
<accession>A0ABT7H947</accession>
<sequence>MSKGKTDSAKSALKALGGYGEEILKAFLQANGRIEDVPENDALIQVLRKHRMIWRLDDADSYQIRNVVTRLLDHITESHRRHSAHEHIAGQWVYLQDRFDAYRIAITNGLVEDRRNLEDEIPERILELIEDIRQAATGFNQYVTSEFAYINNLELRIRENDRVLGRAHALNVLFDSFSITEMAELSIGEPFLEKLLQKHLPGALEKSRKDLGHALFQLRKLLSRLQEEQKMVKLLSTFESAYANNPGFMPDIEDIDFSRCPDSINAAAPFVIGGYADLLDPDGENILSDLANGLRKDKSEDWVPDSPRVPIDMSQEPDREVMQPDPIQEAIGQLIVMVTEEGMSVGAKHSRTVMDLDIDLPSWLQMISTDVSALPEELRQAITMEYQGVHDERYPDNMYVNDVILRPVHAS</sequence>
<evidence type="ECO:0008006" key="3">
    <source>
        <dbReference type="Google" id="ProtNLM"/>
    </source>
</evidence>
<evidence type="ECO:0000313" key="2">
    <source>
        <dbReference type="Proteomes" id="UP001223547"/>
    </source>
</evidence>
<protein>
    <recommendedName>
        <fullName evidence="3">Phosphoenolpyruvate carboxylase</fullName>
    </recommendedName>
</protein>
<gene>
    <name evidence="1" type="ORF">QQF73_00515</name>
</gene>
<dbReference type="Proteomes" id="UP001223547">
    <property type="component" value="Unassembled WGS sequence"/>
</dbReference>
<keyword evidence="2" id="KW-1185">Reference proteome</keyword>
<dbReference type="RefSeq" id="WP_285366839.1">
    <property type="nucleotide sequence ID" value="NZ_JASSQD010000001.1"/>
</dbReference>
<reference evidence="1 2" key="1">
    <citation type="submission" date="2023-05" db="EMBL/GenBank/DDBJ databases">
        <title>Marinobacter albus sp. nov., a marine bacterium isolated from sand in a coastal intertidal zone of huludao.</title>
        <authorList>
            <person name="Deng T."/>
        </authorList>
    </citation>
    <scope>NUCLEOTIDE SEQUENCE [LARGE SCALE GENOMIC DNA]</scope>
    <source>
        <strain evidence="1 2">M216</strain>
    </source>
</reference>